<reference evidence="8" key="1">
    <citation type="journal article" date="2014" name="Int. J. Syst. Evol. Microbiol.">
        <title>Complete genome sequence of Corynebacterium casei LMG S-19264T (=DSM 44701T), isolated from a smear-ripened cheese.</title>
        <authorList>
            <consortium name="US DOE Joint Genome Institute (JGI-PGF)"/>
            <person name="Walter F."/>
            <person name="Albersmeier A."/>
            <person name="Kalinowski J."/>
            <person name="Ruckert C."/>
        </authorList>
    </citation>
    <scope>NUCLEOTIDE SEQUENCE</scope>
    <source>
        <strain evidence="8">CGMCC 1.16548</strain>
    </source>
</reference>
<dbReference type="InterPro" id="IPR031357">
    <property type="entry name" value="Stealth_CR3"/>
</dbReference>
<comment type="caution">
    <text evidence="8">The sequence shown here is derived from an EMBL/GenBank/DDBJ whole genome shotgun (WGS) entry which is preliminary data.</text>
</comment>
<feature type="domain" description="Stealth protein CR2 conserved region 2" evidence="4">
    <location>
        <begin position="212"/>
        <end position="316"/>
    </location>
</feature>
<dbReference type="Proteomes" id="UP000617531">
    <property type="component" value="Unassembled WGS sequence"/>
</dbReference>
<proteinExistence type="inferred from homology"/>
<evidence type="ECO:0000259" key="7">
    <source>
        <dbReference type="Pfam" id="PF17103"/>
    </source>
</evidence>
<protein>
    <submittedName>
        <fullName evidence="8">Exopolysaccharide phosphotransferase CpsY</fullName>
    </submittedName>
</protein>
<keyword evidence="9" id="KW-1185">Reference proteome</keyword>
<organism evidence="8 9">
    <name type="scientific">Pseudolysinimonas yzui</name>
    <dbReference type="NCBI Taxonomy" id="2708254"/>
    <lineage>
        <taxon>Bacteria</taxon>
        <taxon>Bacillati</taxon>
        <taxon>Actinomycetota</taxon>
        <taxon>Actinomycetes</taxon>
        <taxon>Micrococcales</taxon>
        <taxon>Microbacteriaceae</taxon>
        <taxon>Pseudolysinimonas</taxon>
    </lineage>
</organism>
<dbReference type="EMBL" id="BNAI01000002">
    <property type="protein sequence ID" value="GHF13326.1"/>
    <property type="molecule type" value="Genomic_DNA"/>
</dbReference>
<keyword evidence="3" id="KW-0270">Exopolysaccharide synthesis</keyword>
<dbReference type="PANTHER" id="PTHR24045:SF0">
    <property type="entry name" value="N-ACETYLGLUCOSAMINE-1-PHOSPHOTRANSFERASE SUBUNITS ALPHA_BETA"/>
    <property type="match status" value="1"/>
</dbReference>
<dbReference type="GO" id="GO:0000271">
    <property type="term" value="P:polysaccharide biosynthetic process"/>
    <property type="evidence" value="ECO:0007669"/>
    <property type="project" value="UniProtKB-KW"/>
</dbReference>
<accession>A0A8J3GPY9</accession>
<feature type="domain" description="Stealth protein CR3 conserved region 3" evidence="6">
    <location>
        <begin position="363"/>
        <end position="409"/>
    </location>
</feature>
<dbReference type="GO" id="GO:0016772">
    <property type="term" value="F:transferase activity, transferring phosphorus-containing groups"/>
    <property type="evidence" value="ECO:0007669"/>
    <property type="project" value="InterPro"/>
</dbReference>
<evidence type="ECO:0000259" key="6">
    <source>
        <dbReference type="Pfam" id="PF17102"/>
    </source>
</evidence>
<dbReference type="InterPro" id="IPR021520">
    <property type="entry name" value="Stealth_CR2"/>
</dbReference>
<name>A0A8J3GPY9_9MICO</name>
<dbReference type="Pfam" id="PF17101">
    <property type="entry name" value="Stealth_CR1"/>
    <property type="match status" value="1"/>
</dbReference>
<keyword evidence="2" id="KW-0808">Transferase</keyword>
<evidence type="ECO:0000256" key="1">
    <source>
        <dbReference type="ARBA" id="ARBA00007583"/>
    </source>
</evidence>
<dbReference type="PANTHER" id="PTHR24045">
    <property type="match status" value="1"/>
</dbReference>
<dbReference type="Pfam" id="PF17103">
    <property type="entry name" value="Stealth_CR4"/>
    <property type="match status" value="1"/>
</dbReference>
<dbReference type="Pfam" id="PF17102">
    <property type="entry name" value="Stealth_CR3"/>
    <property type="match status" value="1"/>
</dbReference>
<comment type="similarity">
    <text evidence="1">Belongs to the stealth family.</text>
</comment>
<evidence type="ECO:0000256" key="3">
    <source>
        <dbReference type="ARBA" id="ARBA00023169"/>
    </source>
</evidence>
<sequence length="487" mass="54934">MNDLGERNQTRAAAMAADLADVRRALDRFAIGYLLVRGDDDRPVIAVDRAGRPQLEAAFAADFAGLPFYARVDESGKRSERRLASGLPLGAEAELFLLYRRRPRESRAGWKVAEAAVRLELWTFDADEIVAPRANALTRRRIPRADAVETSVSRGGQDWPTLAGMFDDHADDVDFDIDMVFSWVDGSEPGYLEERRRWSTLSGLDADTGPARYRQIDELRYALRSVHAFAPWVRRIFVASDSPAPAWLDPAHPRVTFVRSEEFFADTGMLPTFNSHAIESQVHRIPGLAEHFLYSNDDMFFGRPMTPAMFFSPGGISRFVEATVRIGLGESDPVRTGHDNAMRVNRALLRERFGRTITRHLEHTAAPMRRSVLAELEQEFPADFARTAASRFRSGDDISVTNSLYHYYALLTGRAVTQTALRVLYVETTLARSAALLRRLERRRQHEMFCLNDGSEPEIPEEARVATVTSFLERYFPVPGPWELPSA</sequence>
<dbReference type="InterPro" id="IPR031356">
    <property type="entry name" value="Stealth_CR4"/>
</dbReference>
<gene>
    <name evidence="8" type="primary">cpsY</name>
    <name evidence="8" type="ORF">GCM10011600_12670</name>
</gene>
<evidence type="ECO:0000259" key="5">
    <source>
        <dbReference type="Pfam" id="PF17101"/>
    </source>
</evidence>
<reference evidence="8" key="2">
    <citation type="submission" date="2020-09" db="EMBL/GenBank/DDBJ databases">
        <authorList>
            <person name="Sun Q."/>
            <person name="Zhou Y."/>
        </authorList>
    </citation>
    <scope>NUCLEOTIDE SEQUENCE</scope>
    <source>
        <strain evidence="8">CGMCC 1.16548</strain>
    </source>
</reference>
<feature type="domain" description="Stealth protein CR1 conserved region 1" evidence="5">
    <location>
        <begin position="175"/>
        <end position="199"/>
    </location>
</feature>
<dbReference type="InterPro" id="IPR031358">
    <property type="entry name" value="Stealth_CR1"/>
</dbReference>
<evidence type="ECO:0000256" key="2">
    <source>
        <dbReference type="ARBA" id="ARBA00022679"/>
    </source>
</evidence>
<evidence type="ECO:0000259" key="4">
    <source>
        <dbReference type="Pfam" id="PF11380"/>
    </source>
</evidence>
<dbReference type="AlphaFoldDB" id="A0A8J3GPY9"/>
<dbReference type="RefSeq" id="WP_191282634.1">
    <property type="nucleotide sequence ID" value="NZ_BNAI01000002.1"/>
</dbReference>
<dbReference type="InterPro" id="IPR047141">
    <property type="entry name" value="Stealth"/>
</dbReference>
<dbReference type="Pfam" id="PF11380">
    <property type="entry name" value="Stealth_CR2"/>
    <property type="match status" value="1"/>
</dbReference>
<evidence type="ECO:0000313" key="9">
    <source>
        <dbReference type="Proteomes" id="UP000617531"/>
    </source>
</evidence>
<feature type="domain" description="Stealth protein CR4 conserved region 4" evidence="7">
    <location>
        <begin position="439"/>
        <end position="486"/>
    </location>
</feature>
<evidence type="ECO:0000313" key="8">
    <source>
        <dbReference type="EMBL" id="GHF13326.1"/>
    </source>
</evidence>